<protein>
    <recommendedName>
        <fullName evidence="1">SET domain-containing protein</fullName>
    </recommendedName>
</protein>
<accession>A0A1H1SLW2</accession>
<organism evidence="2 3">
    <name type="scientific">Microlunatus soli</name>
    <dbReference type="NCBI Taxonomy" id="630515"/>
    <lineage>
        <taxon>Bacteria</taxon>
        <taxon>Bacillati</taxon>
        <taxon>Actinomycetota</taxon>
        <taxon>Actinomycetes</taxon>
        <taxon>Propionibacteriales</taxon>
        <taxon>Propionibacteriaceae</taxon>
        <taxon>Microlunatus</taxon>
    </lineage>
</organism>
<dbReference type="InterPro" id="IPR046341">
    <property type="entry name" value="SET_dom_sf"/>
</dbReference>
<evidence type="ECO:0000313" key="3">
    <source>
        <dbReference type="Proteomes" id="UP000199103"/>
    </source>
</evidence>
<evidence type="ECO:0000259" key="1">
    <source>
        <dbReference type="Pfam" id="PF00856"/>
    </source>
</evidence>
<proteinExistence type="predicted"/>
<name>A0A1H1SLW2_9ACTN</name>
<gene>
    <name evidence="2" type="ORF">SAMN04489812_2056</name>
</gene>
<dbReference type="STRING" id="630515.SAMN04489812_2056"/>
<dbReference type="SUPFAM" id="SSF82199">
    <property type="entry name" value="SET domain"/>
    <property type="match status" value="1"/>
</dbReference>
<dbReference type="Pfam" id="PF00856">
    <property type="entry name" value="SET"/>
    <property type="match status" value="1"/>
</dbReference>
<dbReference type="RefSeq" id="WP_091523933.1">
    <property type="nucleotide sequence ID" value="NZ_LT629772.1"/>
</dbReference>
<keyword evidence="3" id="KW-1185">Reference proteome</keyword>
<dbReference type="AlphaFoldDB" id="A0A1H1SLW2"/>
<evidence type="ECO:0000313" key="2">
    <source>
        <dbReference type="EMBL" id="SDS48716.1"/>
    </source>
</evidence>
<sequence>MDGVTVGAGDLAGTGIYASRDFAPGDVVIRYELQPLTDTDYDDLPGGEELFVHSYGGRRYLYPPPARFVNHSDDPSCYQDFDRGV</sequence>
<reference evidence="2 3" key="1">
    <citation type="submission" date="2016-10" db="EMBL/GenBank/DDBJ databases">
        <authorList>
            <person name="de Groot N.N."/>
        </authorList>
    </citation>
    <scope>NUCLEOTIDE SEQUENCE [LARGE SCALE GENOMIC DNA]</scope>
    <source>
        <strain evidence="2 3">DSM 21800</strain>
    </source>
</reference>
<dbReference type="OrthoDB" id="9804945at2"/>
<feature type="domain" description="SET" evidence="1">
    <location>
        <begin position="13"/>
        <end position="82"/>
    </location>
</feature>
<dbReference type="EMBL" id="LT629772">
    <property type="protein sequence ID" value="SDS48716.1"/>
    <property type="molecule type" value="Genomic_DNA"/>
</dbReference>
<dbReference type="InterPro" id="IPR001214">
    <property type="entry name" value="SET_dom"/>
</dbReference>
<dbReference type="Gene3D" id="2.170.270.10">
    <property type="entry name" value="SET domain"/>
    <property type="match status" value="1"/>
</dbReference>
<dbReference type="Proteomes" id="UP000199103">
    <property type="component" value="Chromosome I"/>
</dbReference>